<evidence type="ECO:0000313" key="2">
    <source>
        <dbReference type="EMBL" id="KAH7126852.1"/>
    </source>
</evidence>
<dbReference type="InterPro" id="IPR032675">
    <property type="entry name" value="LRR_dom_sf"/>
</dbReference>
<organism evidence="2 3">
    <name type="scientific">Dendryphion nanum</name>
    <dbReference type="NCBI Taxonomy" id="256645"/>
    <lineage>
        <taxon>Eukaryota</taxon>
        <taxon>Fungi</taxon>
        <taxon>Dikarya</taxon>
        <taxon>Ascomycota</taxon>
        <taxon>Pezizomycotina</taxon>
        <taxon>Dothideomycetes</taxon>
        <taxon>Pleosporomycetidae</taxon>
        <taxon>Pleosporales</taxon>
        <taxon>Torulaceae</taxon>
        <taxon>Dendryphion</taxon>
    </lineage>
</organism>
<dbReference type="AlphaFoldDB" id="A0A9P9DXK4"/>
<dbReference type="Gene3D" id="3.80.10.10">
    <property type="entry name" value="Ribonuclease Inhibitor"/>
    <property type="match status" value="1"/>
</dbReference>
<name>A0A9P9DXK4_9PLEO</name>
<evidence type="ECO:0008006" key="4">
    <source>
        <dbReference type="Google" id="ProtNLM"/>
    </source>
</evidence>
<protein>
    <recommendedName>
        <fullName evidence="4">F-box domain-containing protein</fullName>
    </recommendedName>
</protein>
<sequence length="819" mass="91141">MDDLLPSYDSVTRRSPWELVAPYLTSDDLCATALVCQKWHEIFTPQLWGNPASHFGTQNDTVYVALTRFKRTLLWARPSVRELTHTLHLPPAHTEIYGGPHAEWLRDCLERLPRLQSLIVNGLPFFDHASLLTLRHPSIWWTSVRQNTFPVFDLRLLDASGCSNATSTGLAEALPHFPSLVSLDLSRTLAAKDEVVLSKLASLRNLRVLKLRGLGLKDLEFATVTRSISTRVRSLDVSGNLLTDASARYLLEHCIKATVVAPTSFVAPFEEPTLAGDLDIFGIEDLDLHLRRKLTQGFIGSLAIEQATDWGITHIYLSKNMITVEGVSGLLRSKRLQVLDAGTLPLVLQRPQHLSDDHEGLVVLPGVEKLTPILAECAAEKLGYLRLNHEIVTKDAPFEGSRSPRAEMEGDLPPTIIPGAHEVEAVGLPQSELDAVENQIHELPADTQPVELPATPSTQDVSSPEIKATLPGRSGSDGLLKPKKAPLIKITTESKQINRGPAFAPEPVETLLSPVSPVTEAQGDMTPMSPTSPTSTTIVSDTLFVHQPNDDLRRFTRSRHNSAHYVEDRRAILDLRYSQEHRLHPVTIPKAHTLVLTNVPLMTEDHEIVHRLIQFIKDCAEEAAIANLRARHTYKLPPGRSRKVAEKEYSRHLFALKRIVLEMAAPKVAPKKISSSWRQYPTKSSTEDTDSEAFWDAAIHDFSFFSDEECGLPNAEPGRHMPLAAMSGLILAPSTRAPDPKPRQAEGSVKKMYDVISEISQFRQEKKAAYLKTTQFGDVDPDVQGYWPGIISVIRKPEDSQSGSLDYYGNRYESGWLYR</sequence>
<gene>
    <name evidence="2" type="ORF">B0J11DRAFT_287741</name>
</gene>
<accession>A0A9P9DXK4</accession>
<proteinExistence type="predicted"/>
<reference evidence="2" key="1">
    <citation type="journal article" date="2021" name="Nat. Commun.">
        <title>Genetic determinants of endophytism in the Arabidopsis root mycobiome.</title>
        <authorList>
            <person name="Mesny F."/>
            <person name="Miyauchi S."/>
            <person name="Thiergart T."/>
            <person name="Pickel B."/>
            <person name="Atanasova L."/>
            <person name="Karlsson M."/>
            <person name="Huettel B."/>
            <person name="Barry K.W."/>
            <person name="Haridas S."/>
            <person name="Chen C."/>
            <person name="Bauer D."/>
            <person name="Andreopoulos W."/>
            <person name="Pangilinan J."/>
            <person name="LaButti K."/>
            <person name="Riley R."/>
            <person name="Lipzen A."/>
            <person name="Clum A."/>
            <person name="Drula E."/>
            <person name="Henrissat B."/>
            <person name="Kohler A."/>
            <person name="Grigoriev I.V."/>
            <person name="Martin F.M."/>
            <person name="Hacquard S."/>
        </authorList>
    </citation>
    <scope>NUCLEOTIDE SEQUENCE</scope>
    <source>
        <strain evidence="2">MPI-CAGE-CH-0243</strain>
    </source>
</reference>
<dbReference type="EMBL" id="JAGMWT010000006">
    <property type="protein sequence ID" value="KAH7126852.1"/>
    <property type="molecule type" value="Genomic_DNA"/>
</dbReference>
<evidence type="ECO:0000256" key="1">
    <source>
        <dbReference type="SAM" id="MobiDB-lite"/>
    </source>
</evidence>
<comment type="caution">
    <text evidence="2">The sequence shown here is derived from an EMBL/GenBank/DDBJ whole genome shotgun (WGS) entry which is preliminary data.</text>
</comment>
<dbReference type="OrthoDB" id="408631at2759"/>
<dbReference type="SUPFAM" id="SSF52047">
    <property type="entry name" value="RNI-like"/>
    <property type="match status" value="1"/>
</dbReference>
<feature type="region of interest" description="Disordered" evidence="1">
    <location>
        <begin position="449"/>
        <end position="481"/>
    </location>
</feature>
<evidence type="ECO:0000313" key="3">
    <source>
        <dbReference type="Proteomes" id="UP000700596"/>
    </source>
</evidence>
<keyword evidence="3" id="KW-1185">Reference proteome</keyword>
<dbReference type="Proteomes" id="UP000700596">
    <property type="component" value="Unassembled WGS sequence"/>
</dbReference>